<gene>
    <name evidence="2" type="ORF">P7K49_014666</name>
</gene>
<evidence type="ECO:0000256" key="1">
    <source>
        <dbReference type="SAM" id="MobiDB-lite"/>
    </source>
</evidence>
<organism evidence="2 3">
    <name type="scientific">Saguinus oedipus</name>
    <name type="common">Cotton-top tamarin</name>
    <name type="synonym">Oedipomidas oedipus</name>
    <dbReference type="NCBI Taxonomy" id="9490"/>
    <lineage>
        <taxon>Eukaryota</taxon>
        <taxon>Metazoa</taxon>
        <taxon>Chordata</taxon>
        <taxon>Craniata</taxon>
        <taxon>Vertebrata</taxon>
        <taxon>Euteleostomi</taxon>
        <taxon>Mammalia</taxon>
        <taxon>Eutheria</taxon>
        <taxon>Euarchontoglires</taxon>
        <taxon>Primates</taxon>
        <taxon>Haplorrhini</taxon>
        <taxon>Platyrrhini</taxon>
        <taxon>Cebidae</taxon>
        <taxon>Callitrichinae</taxon>
        <taxon>Saguinus</taxon>
    </lineage>
</organism>
<dbReference type="Proteomes" id="UP001266305">
    <property type="component" value="Unassembled WGS sequence"/>
</dbReference>
<evidence type="ECO:0000313" key="2">
    <source>
        <dbReference type="EMBL" id="KAK2105152.1"/>
    </source>
</evidence>
<comment type="caution">
    <text evidence="2">The sequence shown here is derived from an EMBL/GenBank/DDBJ whole genome shotgun (WGS) entry which is preliminary data.</text>
</comment>
<protein>
    <submittedName>
        <fullName evidence="2">Uncharacterized protein</fullName>
    </submittedName>
</protein>
<sequence>MDVDILPQTQEARQQAQKEKSDRGRHRSTAPERRNVCSSELAELTLQNFSSTPQPSSPKERES</sequence>
<proteinExistence type="predicted"/>
<keyword evidence="3" id="KW-1185">Reference proteome</keyword>
<reference evidence="2 3" key="1">
    <citation type="submission" date="2023-05" db="EMBL/GenBank/DDBJ databases">
        <title>B98-5 Cell Line De Novo Hybrid Assembly: An Optical Mapping Approach.</title>
        <authorList>
            <person name="Kananen K."/>
            <person name="Auerbach J.A."/>
            <person name="Kautto E."/>
            <person name="Blachly J.S."/>
        </authorList>
    </citation>
    <scope>NUCLEOTIDE SEQUENCE [LARGE SCALE GENOMIC DNA]</scope>
    <source>
        <strain evidence="2">B95-8</strain>
        <tissue evidence="2">Cell line</tissue>
    </source>
</reference>
<feature type="region of interest" description="Disordered" evidence="1">
    <location>
        <begin position="1"/>
        <end position="63"/>
    </location>
</feature>
<accession>A0ABQ9V6Z9</accession>
<name>A0ABQ9V6Z9_SAGOE</name>
<feature type="compositionally biased region" description="Polar residues" evidence="1">
    <location>
        <begin position="45"/>
        <end position="54"/>
    </location>
</feature>
<dbReference type="EMBL" id="JASSZA010000007">
    <property type="protein sequence ID" value="KAK2105152.1"/>
    <property type="molecule type" value="Genomic_DNA"/>
</dbReference>
<evidence type="ECO:0000313" key="3">
    <source>
        <dbReference type="Proteomes" id="UP001266305"/>
    </source>
</evidence>